<dbReference type="Pfam" id="PF07963">
    <property type="entry name" value="N_methyl"/>
    <property type="match status" value="1"/>
</dbReference>
<evidence type="ECO:0000256" key="6">
    <source>
        <dbReference type="ARBA" id="ARBA00022519"/>
    </source>
</evidence>
<feature type="transmembrane region" description="Helical" evidence="11">
    <location>
        <begin position="30"/>
        <end position="50"/>
    </location>
</feature>
<evidence type="ECO:0000256" key="1">
    <source>
        <dbReference type="ARBA" id="ARBA00004377"/>
    </source>
</evidence>
<dbReference type="InterPro" id="IPR013545">
    <property type="entry name" value="T2SS_protein-GspG_C"/>
</dbReference>
<evidence type="ECO:0000256" key="2">
    <source>
        <dbReference type="ARBA" id="ARBA00009984"/>
    </source>
</evidence>
<proteinExistence type="inferred from homology"/>
<dbReference type="SUPFAM" id="SSF54523">
    <property type="entry name" value="Pili subunits"/>
    <property type="match status" value="1"/>
</dbReference>
<name>S3I6Z7_9HYPH</name>
<gene>
    <name evidence="13" type="ORF">RGCCGE502_27397</name>
</gene>
<comment type="subcellular location">
    <subcellularLocation>
        <location evidence="1">Cell inner membrane</location>
        <topology evidence="1">Single-pass membrane protein</topology>
    </subcellularLocation>
</comment>
<evidence type="ECO:0000256" key="5">
    <source>
        <dbReference type="ARBA" id="ARBA00022481"/>
    </source>
</evidence>
<evidence type="ECO:0000256" key="11">
    <source>
        <dbReference type="SAM" id="Phobius"/>
    </source>
</evidence>
<dbReference type="InterPro" id="IPR000983">
    <property type="entry name" value="Bac_GSPG_pilin"/>
</dbReference>
<evidence type="ECO:0000256" key="8">
    <source>
        <dbReference type="ARBA" id="ARBA00022989"/>
    </source>
</evidence>
<dbReference type="Pfam" id="PF08334">
    <property type="entry name" value="T2SSG"/>
    <property type="match status" value="1"/>
</dbReference>
<organism evidence="13 14">
    <name type="scientific">Rhizobium grahamii CCGE 502</name>
    <dbReference type="NCBI Taxonomy" id="990285"/>
    <lineage>
        <taxon>Bacteria</taxon>
        <taxon>Pseudomonadati</taxon>
        <taxon>Pseudomonadota</taxon>
        <taxon>Alphaproteobacteria</taxon>
        <taxon>Hyphomicrobiales</taxon>
        <taxon>Rhizobiaceae</taxon>
        <taxon>Rhizobium/Agrobacterium group</taxon>
        <taxon>Rhizobium</taxon>
    </lineage>
</organism>
<keyword evidence="4" id="KW-1003">Cell membrane</keyword>
<dbReference type="HOGENOM" id="CLU_091705_2_0_5"/>
<keyword evidence="13" id="KW-0614">Plasmid</keyword>
<feature type="domain" description="Type II secretion system protein GspG C-terminal" evidence="12">
    <location>
        <begin position="52"/>
        <end position="155"/>
    </location>
</feature>
<dbReference type="AlphaFoldDB" id="S3I6Z7"/>
<keyword evidence="9 11" id="KW-0472">Membrane</keyword>
<reference evidence="13 14" key="1">
    <citation type="journal article" date="2012" name="J. Bacteriol.">
        <title>Genome sequence of Rhizobium grahamii CCGE502, a broad-host-range symbiont with low nodulation competitiveness in Phaseolus vulgaris.</title>
        <authorList>
            <person name="Althabegoiti M.J."/>
            <person name="Lozano L."/>
            <person name="Torres-Tejerizo G."/>
            <person name="Ormeno-Orrillo E."/>
            <person name="Rogel M.A."/>
            <person name="Gonzalez V."/>
            <person name="Martinez-Romero E."/>
        </authorList>
    </citation>
    <scope>NUCLEOTIDE SEQUENCE [LARGE SCALE GENOMIC DNA]</scope>
    <source>
        <strain evidence="13 14">CCGE 502</strain>
        <plasmid evidence="13">pRg502b</plasmid>
    </source>
</reference>
<sequence length="157" mass="17281">MIAMKKPSPHPLPTVRNRPRRRKDKGDGGFTLLELLVVLVILSLVASIAAPRVLGYLSEARVRAARLQIEALTSAFDLFYLDTSRYPTEREGLTALVSGPAIKRWKGPYIQQASIPLDPWGHEYQYRIGNKGRPQIISFGADGVEGGADNAADITIQ</sequence>
<comment type="caution">
    <text evidence="13">The sequence shown here is derived from an EMBL/GenBank/DDBJ whole genome shotgun (WGS) entry which is preliminary data.</text>
</comment>
<evidence type="ECO:0000256" key="4">
    <source>
        <dbReference type="ARBA" id="ARBA00022475"/>
    </source>
</evidence>
<dbReference type="Gene3D" id="3.30.700.10">
    <property type="entry name" value="Glycoprotein, Type 4 Pilin"/>
    <property type="match status" value="1"/>
</dbReference>
<dbReference type="NCBIfam" id="TIGR01710">
    <property type="entry name" value="typeII_sec_gspG"/>
    <property type="match status" value="1"/>
</dbReference>
<dbReference type="Proteomes" id="UP000014411">
    <property type="component" value="Unassembled WGS sequence"/>
</dbReference>
<dbReference type="InterPro" id="IPR010054">
    <property type="entry name" value="Type2_sec_GspG"/>
</dbReference>
<evidence type="ECO:0000256" key="7">
    <source>
        <dbReference type="ARBA" id="ARBA00022692"/>
    </source>
</evidence>
<protein>
    <recommendedName>
        <fullName evidence="3">Type II secretion system core protein G</fullName>
    </recommendedName>
</protein>
<evidence type="ECO:0000313" key="14">
    <source>
        <dbReference type="Proteomes" id="UP000014411"/>
    </source>
</evidence>
<comment type="similarity">
    <text evidence="2">Belongs to the GSP G family.</text>
</comment>
<dbReference type="InterPro" id="IPR012902">
    <property type="entry name" value="N_methyl_site"/>
</dbReference>
<dbReference type="InterPro" id="IPR045584">
    <property type="entry name" value="Pilin-like"/>
</dbReference>
<dbReference type="EMBL" id="AEYE02000033">
    <property type="protein sequence ID" value="EPE95143.1"/>
    <property type="molecule type" value="Genomic_DNA"/>
</dbReference>
<keyword evidence="5" id="KW-0488">Methylation</keyword>
<dbReference type="GO" id="GO:0015628">
    <property type="term" value="P:protein secretion by the type II secretion system"/>
    <property type="evidence" value="ECO:0007669"/>
    <property type="project" value="InterPro"/>
</dbReference>
<dbReference type="GO" id="GO:0005886">
    <property type="term" value="C:plasma membrane"/>
    <property type="evidence" value="ECO:0007669"/>
    <property type="project" value="UniProtKB-SubCell"/>
</dbReference>
<evidence type="ECO:0000259" key="12">
    <source>
        <dbReference type="Pfam" id="PF08334"/>
    </source>
</evidence>
<evidence type="ECO:0000256" key="3">
    <source>
        <dbReference type="ARBA" id="ARBA00020042"/>
    </source>
</evidence>
<evidence type="ECO:0000256" key="10">
    <source>
        <dbReference type="SAM" id="MobiDB-lite"/>
    </source>
</evidence>
<accession>S3I6Z7</accession>
<keyword evidence="7 11" id="KW-0812">Transmembrane</keyword>
<geneLocation type="plasmid" evidence="13">
    <name>pRg502b</name>
</geneLocation>
<keyword evidence="6" id="KW-0997">Cell inner membrane</keyword>
<feature type="region of interest" description="Disordered" evidence="10">
    <location>
        <begin position="1"/>
        <end position="23"/>
    </location>
</feature>
<dbReference type="NCBIfam" id="TIGR02532">
    <property type="entry name" value="IV_pilin_GFxxxE"/>
    <property type="match status" value="1"/>
</dbReference>
<evidence type="ECO:0000256" key="9">
    <source>
        <dbReference type="ARBA" id="ARBA00023136"/>
    </source>
</evidence>
<dbReference type="PROSITE" id="PS00409">
    <property type="entry name" value="PROKAR_NTER_METHYL"/>
    <property type="match status" value="1"/>
</dbReference>
<dbReference type="GO" id="GO:0015627">
    <property type="term" value="C:type II protein secretion system complex"/>
    <property type="evidence" value="ECO:0007669"/>
    <property type="project" value="InterPro"/>
</dbReference>
<dbReference type="PRINTS" id="PR00813">
    <property type="entry name" value="BCTERIALGSPG"/>
</dbReference>
<evidence type="ECO:0000313" key="13">
    <source>
        <dbReference type="EMBL" id="EPE95143.1"/>
    </source>
</evidence>
<keyword evidence="14" id="KW-1185">Reference proteome</keyword>
<keyword evidence="8 11" id="KW-1133">Transmembrane helix</keyword>